<evidence type="ECO:0008006" key="4">
    <source>
        <dbReference type="Google" id="ProtNLM"/>
    </source>
</evidence>
<proteinExistence type="predicted"/>
<keyword evidence="1" id="KW-0472">Membrane</keyword>
<evidence type="ECO:0000256" key="1">
    <source>
        <dbReference type="SAM" id="Phobius"/>
    </source>
</evidence>
<organism evidence="2 3">
    <name type="scientific">Roseovarius mucosus</name>
    <dbReference type="NCBI Taxonomy" id="215743"/>
    <lineage>
        <taxon>Bacteria</taxon>
        <taxon>Pseudomonadati</taxon>
        <taxon>Pseudomonadota</taxon>
        <taxon>Alphaproteobacteria</taxon>
        <taxon>Rhodobacterales</taxon>
        <taxon>Roseobacteraceae</taxon>
        <taxon>Roseovarius</taxon>
    </lineage>
</organism>
<dbReference type="AlphaFoldDB" id="A0A1V0RQ70"/>
<dbReference type="Proteomes" id="UP000192273">
    <property type="component" value="Chromosome"/>
</dbReference>
<feature type="transmembrane region" description="Helical" evidence="1">
    <location>
        <begin position="60"/>
        <end position="84"/>
    </location>
</feature>
<accession>A0A1V0RQ70</accession>
<dbReference type="KEGG" id="rmm:ROSMUCSMR3_02458"/>
<reference evidence="2 3" key="1">
    <citation type="submission" date="2017-03" db="EMBL/GenBank/DDBJ databases">
        <title>Genome Sequence of Roseovarius mucosus strain SMR3 Isolated from a culture of the Diatom Skeletonema marinoi.</title>
        <authorList>
            <person name="Topel M."/>
            <person name="Pinder M."/>
            <person name="Johansson O.N."/>
            <person name="Kourtchenko O."/>
            <person name="Godhe A."/>
            <person name="Clarke A.K."/>
        </authorList>
    </citation>
    <scope>NUCLEOTIDE SEQUENCE [LARGE SCALE GENOMIC DNA]</scope>
    <source>
        <strain evidence="2 3">SMR3</strain>
    </source>
</reference>
<evidence type="ECO:0000313" key="2">
    <source>
        <dbReference type="EMBL" id="ARE83927.1"/>
    </source>
</evidence>
<dbReference type="OrthoDB" id="7725207at2"/>
<gene>
    <name evidence="2" type="ORF">ROSMUCSMR3_02458</name>
</gene>
<keyword evidence="3" id="KW-1185">Reference proteome</keyword>
<keyword evidence="1" id="KW-0812">Transmembrane</keyword>
<dbReference type="RefSeq" id="WP_081507467.1">
    <property type="nucleotide sequence ID" value="NZ_CP020474.1"/>
</dbReference>
<feature type="transmembrane region" description="Helical" evidence="1">
    <location>
        <begin position="21"/>
        <end position="40"/>
    </location>
</feature>
<dbReference type="EMBL" id="CP020474">
    <property type="protein sequence ID" value="ARE83927.1"/>
    <property type="molecule type" value="Genomic_DNA"/>
</dbReference>
<protein>
    <recommendedName>
        <fullName evidence="4">DoxX</fullName>
    </recommendedName>
</protein>
<sequence>MAFHEKITLSSQDKMDAVALLVLRLGLAWFIFLWAAHKIITPGQYQDLARNFDGVEVSLSQVYLAGGAQIALCLLVALGVLRYFSYGSLLIMHFFTVTRRWEGFFDPFAVNERGFPVNRNQVIDLAVLAALIALVLLIRRDHFSVGGWLARHDRARWWM</sequence>
<name>A0A1V0RQ70_9RHOB</name>
<keyword evidence="1" id="KW-1133">Transmembrane helix</keyword>
<evidence type="ECO:0000313" key="3">
    <source>
        <dbReference type="Proteomes" id="UP000192273"/>
    </source>
</evidence>